<comment type="caution">
    <text evidence="7">The sequence shown here is derived from an EMBL/GenBank/DDBJ whole genome shotgun (WGS) entry which is preliminary data.</text>
</comment>
<dbReference type="GO" id="GO:0046872">
    <property type="term" value="F:metal ion binding"/>
    <property type="evidence" value="ECO:0007669"/>
    <property type="project" value="UniProtKB-KW"/>
</dbReference>
<dbReference type="InterPro" id="IPR051459">
    <property type="entry name" value="Cytochrome_c-type_DH"/>
</dbReference>
<name>A0A2A7UVK6_COMTR</name>
<keyword evidence="3 4" id="KW-0408">Iron</keyword>
<evidence type="ECO:0000256" key="1">
    <source>
        <dbReference type="ARBA" id="ARBA00022617"/>
    </source>
</evidence>
<dbReference type="EMBL" id="PDEA01000001">
    <property type="protein sequence ID" value="PEH89399.1"/>
    <property type="molecule type" value="Genomic_DNA"/>
</dbReference>
<keyword evidence="5" id="KW-1133">Transmembrane helix</keyword>
<evidence type="ECO:0000313" key="8">
    <source>
        <dbReference type="Proteomes" id="UP000220246"/>
    </source>
</evidence>
<feature type="domain" description="Cytochrome c" evidence="6">
    <location>
        <begin position="213"/>
        <end position="298"/>
    </location>
</feature>
<evidence type="ECO:0000256" key="4">
    <source>
        <dbReference type="PROSITE-ProRule" id="PRU00433"/>
    </source>
</evidence>
<dbReference type="InterPro" id="IPR009056">
    <property type="entry name" value="Cyt_c-like_dom"/>
</dbReference>
<sequence length="337" mass="36242">MTTDSSVHTTADRQHASGTLGAALAVAFCAIPLVAAIGGIAYSLPDTPKAQRAAAEKAAQAAKQAQTAQAVLQPAAYSVPDARAIPDSKMGEWIQRGEAIFLRTPENAKGFSGNSLNCVNCHLDAGRLKNAAPMWGAYPLYPAYRKKTDHVDTFAERVRGCFMYSMNGKAPDDGHDILVAVEAYAYWMAQKAPLGEKLPGAGFQKLSQAEVAPTFEAGQKVYAAKCALCHGDSGQGQKKDGVTVFPALWGKDSYNWGAGMHEIDKAASFIKSNMPYGLHNDLSDQEAWEVATFINSFERPQDPRFNGDIARTREVFHNSPNSLYGVEVNGRLLGKGV</sequence>
<gene>
    <name evidence="7" type="ORF">CRM82_13025</name>
</gene>
<dbReference type="RefSeq" id="WP_066534237.1">
    <property type="nucleotide sequence ID" value="NZ_PDEA01000001.1"/>
</dbReference>
<keyword evidence="5" id="KW-0472">Membrane</keyword>
<dbReference type="SUPFAM" id="SSF46626">
    <property type="entry name" value="Cytochrome c"/>
    <property type="match status" value="2"/>
</dbReference>
<dbReference type="GO" id="GO:0020037">
    <property type="term" value="F:heme binding"/>
    <property type="evidence" value="ECO:0007669"/>
    <property type="project" value="InterPro"/>
</dbReference>
<keyword evidence="2 4" id="KW-0479">Metal-binding</keyword>
<evidence type="ECO:0000313" key="7">
    <source>
        <dbReference type="EMBL" id="PEH89399.1"/>
    </source>
</evidence>
<dbReference type="Proteomes" id="UP000220246">
    <property type="component" value="Unassembled WGS sequence"/>
</dbReference>
<reference evidence="8" key="1">
    <citation type="submission" date="2017-09" db="EMBL/GenBank/DDBJ databases">
        <title>FDA dAtabase for Regulatory Grade micrObial Sequences (FDA-ARGOS): Supporting development and validation of Infectious Disease Dx tests.</title>
        <authorList>
            <person name="Minogue T."/>
            <person name="Wolcott M."/>
            <person name="Wasieloski L."/>
            <person name="Aguilar W."/>
            <person name="Moore D."/>
            <person name="Tallon L."/>
            <person name="Sadzewicz L."/>
            <person name="Ott S."/>
            <person name="Zhao X."/>
            <person name="Nagaraj S."/>
            <person name="Vavikolanu K."/>
            <person name="Aluvathingal J."/>
            <person name="Nadendla S."/>
            <person name="Sichtig H."/>
        </authorList>
    </citation>
    <scope>NUCLEOTIDE SEQUENCE [LARGE SCALE GENOMIC DNA]</scope>
    <source>
        <strain evidence="8">FDAARGOS_394</strain>
    </source>
</reference>
<dbReference type="OrthoDB" id="9765171at2"/>
<protein>
    <submittedName>
        <fullName evidence="7">Cytochrome C</fullName>
    </submittedName>
</protein>
<dbReference type="Gene3D" id="1.10.760.10">
    <property type="entry name" value="Cytochrome c-like domain"/>
    <property type="match status" value="2"/>
</dbReference>
<dbReference type="PANTHER" id="PTHR35008">
    <property type="entry name" value="BLL4482 PROTEIN-RELATED"/>
    <property type="match status" value="1"/>
</dbReference>
<evidence type="ECO:0000256" key="3">
    <source>
        <dbReference type="ARBA" id="ARBA00023004"/>
    </source>
</evidence>
<organism evidence="7 8">
    <name type="scientific">Comamonas terrigena</name>
    <dbReference type="NCBI Taxonomy" id="32013"/>
    <lineage>
        <taxon>Bacteria</taxon>
        <taxon>Pseudomonadati</taxon>
        <taxon>Pseudomonadota</taxon>
        <taxon>Betaproteobacteria</taxon>
        <taxon>Burkholderiales</taxon>
        <taxon>Comamonadaceae</taxon>
        <taxon>Comamonas</taxon>
    </lineage>
</organism>
<evidence type="ECO:0000259" key="6">
    <source>
        <dbReference type="PROSITE" id="PS51007"/>
    </source>
</evidence>
<proteinExistence type="predicted"/>
<evidence type="ECO:0000256" key="2">
    <source>
        <dbReference type="ARBA" id="ARBA00022723"/>
    </source>
</evidence>
<keyword evidence="8" id="KW-1185">Reference proteome</keyword>
<dbReference type="GeneID" id="80801539"/>
<dbReference type="Pfam" id="PF13442">
    <property type="entry name" value="Cytochrome_CBB3"/>
    <property type="match status" value="1"/>
</dbReference>
<keyword evidence="5" id="KW-0812">Transmembrane</keyword>
<evidence type="ECO:0000256" key="5">
    <source>
        <dbReference type="SAM" id="Phobius"/>
    </source>
</evidence>
<accession>A0A2A7UVK6</accession>
<keyword evidence="1 4" id="KW-0349">Heme</keyword>
<dbReference type="PANTHER" id="PTHR35008:SF9">
    <property type="entry name" value="CYTOCHROME C DOMAIN-CONTAINING PROTEIN"/>
    <property type="match status" value="1"/>
</dbReference>
<dbReference type="STRING" id="1219032.GCA_001515545_01086"/>
<dbReference type="InterPro" id="IPR036909">
    <property type="entry name" value="Cyt_c-like_dom_sf"/>
</dbReference>
<feature type="transmembrane region" description="Helical" evidence="5">
    <location>
        <begin position="20"/>
        <end position="42"/>
    </location>
</feature>
<dbReference type="GO" id="GO:0009055">
    <property type="term" value="F:electron transfer activity"/>
    <property type="evidence" value="ECO:0007669"/>
    <property type="project" value="InterPro"/>
</dbReference>
<dbReference type="AlphaFoldDB" id="A0A2A7UVK6"/>
<dbReference type="PROSITE" id="PS51007">
    <property type="entry name" value="CYTC"/>
    <property type="match status" value="1"/>
</dbReference>